<proteinExistence type="predicted"/>
<organism evidence="1 2">
    <name type="scientific">Myxococcus virescens</name>
    <dbReference type="NCBI Taxonomy" id="83456"/>
    <lineage>
        <taxon>Bacteria</taxon>
        <taxon>Pseudomonadati</taxon>
        <taxon>Myxococcota</taxon>
        <taxon>Myxococcia</taxon>
        <taxon>Myxococcales</taxon>
        <taxon>Cystobacterineae</taxon>
        <taxon>Myxococcaceae</taxon>
        <taxon>Myxococcus</taxon>
    </lineage>
</organism>
<dbReference type="EMBL" id="FNAJ01000003">
    <property type="protein sequence ID" value="SDD94238.1"/>
    <property type="molecule type" value="Genomic_DNA"/>
</dbReference>
<evidence type="ECO:0000313" key="2">
    <source>
        <dbReference type="Proteomes" id="UP000198717"/>
    </source>
</evidence>
<sequence length="99" mass="10539">MVHISSADSQASGAGILAALEHPRKVSASTENAETRNVRIIGEVYRVADSRRRYTRRARAVMEGIWSPLGLACRDVYAATASSPMAISDHSAAHTTAGT</sequence>
<protein>
    <submittedName>
        <fullName evidence="1">Uncharacterized protein</fullName>
    </submittedName>
</protein>
<keyword evidence="2" id="KW-1185">Reference proteome</keyword>
<comment type="caution">
    <text evidence="1">The sequence shown here is derived from an EMBL/GenBank/DDBJ whole genome shotgun (WGS) entry which is preliminary data.</text>
</comment>
<reference evidence="1 2" key="1">
    <citation type="submission" date="2016-10" db="EMBL/GenBank/DDBJ databases">
        <authorList>
            <person name="Varghese N."/>
            <person name="Submissions S."/>
        </authorList>
    </citation>
    <scope>NUCLEOTIDE SEQUENCE [LARGE SCALE GENOMIC DNA]</scope>
    <source>
        <strain evidence="1 2">DSM 2260</strain>
    </source>
</reference>
<evidence type="ECO:0000313" key="1">
    <source>
        <dbReference type="EMBL" id="SDD94238.1"/>
    </source>
</evidence>
<dbReference type="Proteomes" id="UP000198717">
    <property type="component" value="Unassembled WGS sequence"/>
</dbReference>
<gene>
    <name evidence="1" type="ORF">SAMN04488504_103338</name>
</gene>
<name>A0ABY0MME7_9BACT</name>
<accession>A0ABY0MME7</accession>